<sequence length="78" mass="8996">MNKKCLMNSKRNNIRTQHLSTTSLNHIIPSIFIYPSVLTVYLNHFCQPEPSPPRAYPMDFQYLNLPTQPGAPLRHSES</sequence>
<proteinExistence type="predicted"/>
<gene>
    <name evidence="1" type="ORF">PBOADKMI_00016</name>
</gene>
<name>A0A7G9ZB37_9EURY</name>
<protein>
    <submittedName>
        <fullName evidence="1">Uncharacterized protein</fullName>
    </submittedName>
</protein>
<reference evidence="1" key="1">
    <citation type="submission" date="2020-06" db="EMBL/GenBank/DDBJ databases">
        <title>Unique genomic features of the anaerobic methanotrophic archaea.</title>
        <authorList>
            <person name="Chadwick G.L."/>
            <person name="Skennerton C.T."/>
            <person name="Laso-Perez R."/>
            <person name="Leu A.O."/>
            <person name="Speth D.R."/>
            <person name="Yu H."/>
            <person name="Morgan-Lang C."/>
            <person name="Hatzenpichler R."/>
            <person name="Goudeau D."/>
            <person name="Malmstrom R."/>
            <person name="Brazelton W.J."/>
            <person name="Woyke T."/>
            <person name="Hallam S.J."/>
            <person name="Tyson G.W."/>
            <person name="Wegener G."/>
            <person name="Boetius A."/>
            <person name="Orphan V."/>
        </authorList>
    </citation>
    <scope>NUCLEOTIDE SEQUENCE</scope>
</reference>
<organism evidence="1">
    <name type="scientific">Candidatus Methanophaga sp. ANME-1 ERB7</name>
    <dbReference type="NCBI Taxonomy" id="2759913"/>
    <lineage>
        <taxon>Archaea</taxon>
        <taxon>Methanobacteriati</taxon>
        <taxon>Methanobacteriota</taxon>
        <taxon>Stenosarchaea group</taxon>
        <taxon>Methanomicrobia</taxon>
        <taxon>Candidatus Methanophagales</taxon>
        <taxon>Candidatus Methanophagaceae</taxon>
        <taxon>Candidatus Methanophaga</taxon>
    </lineage>
</organism>
<dbReference type="AlphaFoldDB" id="A0A7G9ZB37"/>
<accession>A0A7G9ZB37</accession>
<dbReference type="EMBL" id="MT631690">
    <property type="protein sequence ID" value="QNO57471.1"/>
    <property type="molecule type" value="Genomic_DNA"/>
</dbReference>
<evidence type="ECO:0000313" key="1">
    <source>
        <dbReference type="EMBL" id="QNO57471.1"/>
    </source>
</evidence>